<accession>A0AAN5SZM1</accession>
<dbReference type="SMR" id="A0AAN5SZM1"/>
<evidence type="ECO:0000313" key="3">
    <source>
        <dbReference type="Proteomes" id="UP000866496"/>
    </source>
</evidence>
<comment type="caution">
    <text evidence="2">The sequence shown here is derived from an EMBL/GenBank/DDBJ whole genome shotgun (WGS) entry which is preliminary data.</text>
</comment>
<dbReference type="InterPro" id="IPR021014">
    <property type="entry name" value="SidE_PDE"/>
</dbReference>
<dbReference type="RefSeq" id="WP_010948225.1">
    <property type="nucleotide sequence ID" value="NZ_CCZO01000021.1"/>
</dbReference>
<dbReference type="GeneID" id="57036520"/>
<dbReference type="EMBL" id="DACWHX010000001">
    <property type="protein sequence ID" value="HAU1878651.1"/>
    <property type="molecule type" value="Genomic_DNA"/>
</dbReference>
<dbReference type="SUPFAM" id="SSF56399">
    <property type="entry name" value="ADP-ribosylation"/>
    <property type="match status" value="1"/>
</dbReference>
<protein>
    <submittedName>
        <fullName evidence="2">Dot/Icm T4SS effector Lem26</fullName>
    </submittedName>
</protein>
<feature type="domain" description="SidE PDE" evidence="1">
    <location>
        <begin position="509"/>
        <end position="724"/>
    </location>
</feature>
<evidence type="ECO:0000313" key="2">
    <source>
        <dbReference type="EMBL" id="HAU1878651.1"/>
    </source>
</evidence>
<evidence type="ECO:0000259" key="1">
    <source>
        <dbReference type="Pfam" id="PF12252"/>
    </source>
</evidence>
<dbReference type="Gene3D" id="3.90.176.10">
    <property type="entry name" value="Toxin ADP-ribosyltransferase, Chain A, domain 1"/>
    <property type="match status" value="1"/>
</dbReference>
<reference evidence="2" key="2">
    <citation type="submission" date="2019-10" db="EMBL/GenBank/DDBJ databases">
        <authorList>
            <consortium name="NCBI Pathogen Detection Project"/>
        </authorList>
    </citation>
    <scope>NUCLEOTIDE SEQUENCE</scope>
    <source>
        <strain evidence="2">AZ00058701</strain>
    </source>
</reference>
<sequence>MKTKLNKSILFKQGNAGELFESFIQKVDENAKPNQLEEIIAVAKPQVIAPVTKNKYTKQFEIIVSALLTNKSNIVFTQNNGKYVVNVNGADFNLDEILANMQRSQINLSTEQLNQYVNYVDKEAGIKVTIPDAAKKPITLSCQELKGKATKLQHLHEGEIAGLNIYTQQYYEFMNGLLRGQHPYKGNDANFQENMRQVILHSAAALSGISKGQKHKLPLTFRYDGDTLPKPIIEKRIQCAQSKGIGLEVYEDTAFVSSAFEKPVSTFNGPIRTVFYGMQGLDIGEISRYPAEREFLIAPGKVKYLHHREENKKHYFLACSVTPPASIKQISNLPNGGTYKQAENIAVEAERDMVKKFAQFAIDVTNQYLEGKAEKDKSKWSILANIDNTYGKGSYKIQFAEELKTSLNGLLNNLQNGYIEHKAAHNRIIEILHQAIEKAQTIDNISLSYAKGQDSSGVLSKTLQYICFQVEDEMKGLETFKSSITEYFAGHQSFFESSRNIGVIDKLHKDYLSKPYDQSEKGKDPNGGDWTLNCGNNKTLHRPNHGLSHTLRGAALVPEVLYSYATHSTDKKTRDMVQNISKDDIKRMQVAMLFSVVGRKSELGFADNPGVYGGYRRASADLFEEYAKTHYKDLFTSKEQIAYWKRLVLDYGNPGFHPDVNKPEQAIIAKIMRQCHCLDLLRCYSKEEFTKKVTKPLQDDLGVDAANNLVNYSKTLLEKTGDRLIGTKSYNLQEHWLNNTDVSHCINTLNSALQHAPHQQYVVKHEEEESLDSDMWVKL</sequence>
<dbReference type="Pfam" id="PF12252">
    <property type="entry name" value="SidE_PDE"/>
    <property type="match status" value="1"/>
</dbReference>
<gene>
    <name evidence="2" type="primary">lem26</name>
    <name evidence="2" type="ORF">JBJ86_00085</name>
</gene>
<reference evidence="2" key="1">
    <citation type="journal article" date="2018" name="Genome Biol.">
        <title>SKESA: strategic k-mer extension for scrupulous assemblies.</title>
        <authorList>
            <person name="Souvorov A."/>
            <person name="Agarwala R."/>
            <person name="Lipman D.J."/>
        </authorList>
    </citation>
    <scope>NUCLEOTIDE SEQUENCE</scope>
    <source>
        <strain evidence="2">AZ00058701</strain>
    </source>
</reference>
<proteinExistence type="predicted"/>
<dbReference type="AlphaFoldDB" id="A0AAN5SZM1"/>
<name>A0AAN5SZM1_LEGPN</name>
<organism evidence="2 3">
    <name type="scientific">Legionella pneumophila</name>
    <dbReference type="NCBI Taxonomy" id="446"/>
    <lineage>
        <taxon>Bacteria</taxon>
        <taxon>Pseudomonadati</taxon>
        <taxon>Pseudomonadota</taxon>
        <taxon>Gammaproteobacteria</taxon>
        <taxon>Legionellales</taxon>
        <taxon>Legionellaceae</taxon>
        <taxon>Legionella</taxon>
    </lineage>
</organism>
<dbReference type="Proteomes" id="UP000866496">
    <property type="component" value="Unassembled WGS sequence"/>
</dbReference>